<organism evidence="1 2">
    <name type="scientific">Campylobacter lari</name>
    <dbReference type="NCBI Taxonomy" id="201"/>
    <lineage>
        <taxon>Bacteria</taxon>
        <taxon>Pseudomonadati</taxon>
        <taxon>Campylobacterota</taxon>
        <taxon>Epsilonproteobacteria</taxon>
        <taxon>Campylobacterales</taxon>
        <taxon>Campylobacteraceae</taxon>
        <taxon>Campylobacter</taxon>
    </lineage>
</organism>
<dbReference type="AlphaFoldDB" id="A0A7M1MEQ8"/>
<proteinExistence type="predicted"/>
<dbReference type="EMBL" id="CP063088">
    <property type="protein sequence ID" value="QOQ99462.1"/>
    <property type="molecule type" value="Genomic_DNA"/>
</dbReference>
<dbReference type="SUPFAM" id="SSF47336">
    <property type="entry name" value="ACP-like"/>
    <property type="match status" value="1"/>
</dbReference>
<gene>
    <name evidence="1" type="ORF">HW242_07100</name>
</gene>
<accession>A0A7M1MEQ8</accession>
<dbReference type="Proteomes" id="UP000594890">
    <property type="component" value="Chromosome"/>
</dbReference>
<dbReference type="InterPro" id="IPR036736">
    <property type="entry name" value="ACP-like_sf"/>
</dbReference>
<evidence type="ECO:0000313" key="1">
    <source>
        <dbReference type="EMBL" id="QOQ99462.1"/>
    </source>
</evidence>
<sequence length="79" mass="9106">MDIIQECFNNIGRSDINKNSKNLLSDGIIDSMDVVSLVSEIEKHYNKPIKSNFIKPEAFENFENIQHMITENMSHDSSF</sequence>
<dbReference type="Gene3D" id="1.10.1200.10">
    <property type="entry name" value="ACP-like"/>
    <property type="match status" value="1"/>
</dbReference>
<evidence type="ECO:0000313" key="2">
    <source>
        <dbReference type="Proteomes" id="UP000594890"/>
    </source>
</evidence>
<name>A0A7M1MEQ8_CAMLA</name>
<reference evidence="1 2" key="1">
    <citation type="submission" date="2020-10" db="EMBL/GenBank/DDBJ databases">
        <title>Campylobacter and Helicobacter PacBio genomes.</title>
        <authorList>
            <person name="Lane C."/>
        </authorList>
    </citation>
    <scope>NUCLEOTIDE SEQUENCE [LARGE SCALE GENOMIC DNA]</scope>
    <source>
        <strain evidence="1 2">2014D-0218</strain>
    </source>
</reference>
<protein>
    <submittedName>
        <fullName evidence="1">Acyl carrier protein</fullName>
    </submittedName>
</protein>